<name>A0A9P3PY49_LYOSH</name>
<keyword evidence="4" id="KW-1185">Reference proteome</keyword>
<accession>A0A9P3PY49</accession>
<feature type="transmembrane region" description="Helical" evidence="2">
    <location>
        <begin position="61"/>
        <end position="81"/>
    </location>
</feature>
<dbReference type="EMBL" id="BRPK01000014">
    <property type="protein sequence ID" value="GLB43713.1"/>
    <property type="molecule type" value="Genomic_DNA"/>
</dbReference>
<keyword evidence="2" id="KW-0472">Membrane</keyword>
<sequence length="237" mass="26632">MLARRAISRSFSHLTRNALKFHQNRAFSSSSPRLQYQFQARPPTWSAKVWYRRDGTPRSRVKGLVIGTAVSATLYTLWSMMTLIEELDTANYLLGGLVHIQRIDSEFPSVDTSDFRSMNLYFQEMCSALFGDIPQEMIDEFFGDIDALTGSSRDEAHKALRETCEDVHRILVDSKGADPLQTASQAVARLDEGLLQLVETVQDKYGDEFGKMLKAQKNAGQPLKDPAAKSSEYEVVG</sequence>
<evidence type="ECO:0000256" key="1">
    <source>
        <dbReference type="SAM" id="MobiDB-lite"/>
    </source>
</evidence>
<dbReference type="Proteomes" id="UP001063166">
    <property type="component" value="Unassembled WGS sequence"/>
</dbReference>
<proteinExistence type="predicted"/>
<evidence type="ECO:0000256" key="2">
    <source>
        <dbReference type="SAM" id="Phobius"/>
    </source>
</evidence>
<keyword evidence="2" id="KW-1133">Transmembrane helix</keyword>
<keyword evidence="2" id="KW-0812">Transmembrane</keyword>
<gene>
    <name evidence="3" type="ORF">LshimejAT787_1402250</name>
</gene>
<dbReference type="AlphaFoldDB" id="A0A9P3PY49"/>
<comment type="caution">
    <text evidence="3">The sequence shown here is derived from an EMBL/GenBank/DDBJ whole genome shotgun (WGS) entry which is preliminary data.</text>
</comment>
<evidence type="ECO:0000313" key="3">
    <source>
        <dbReference type="EMBL" id="GLB43713.1"/>
    </source>
</evidence>
<organism evidence="3 4">
    <name type="scientific">Lyophyllum shimeji</name>
    <name type="common">Hon-shimeji</name>
    <name type="synonym">Tricholoma shimeji</name>
    <dbReference type="NCBI Taxonomy" id="47721"/>
    <lineage>
        <taxon>Eukaryota</taxon>
        <taxon>Fungi</taxon>
        <taxon>Dikarya</taxon>
        <taxon>Basidiomycota</taxon>
        <taxon>Agaricomycotina</taxon>
        <taxon>Agaricomycetes</taxon>
        <taxon>Agaricomycetidae</taxon>
        <taxon>Agaricales</taxon>
        <taxon>Tricholomatineae</taxon>
        <taxon>Lyophyllaceae</taxon>
        <taxon>Lyophyllum</taxon>
    </lineage>
</organism>
<protein>
    <submittedName>
        <fullName evidence="3">Uncharacterized protein</fullName>
    </submittedName>
</protein>
<evidence type="ECO:0000313" key="4">
    <source>
        <dbReference type="Proteomes" id="UP001063166"/>
    </source>
</evidence>
<feature type="region of interest" description="Disordered" evidence="1">
    <location>
        <begin position="217"/>
        <end position="237"/>
    </location>
</feature>
<dbReference type="OrthoDB" id="2942377at2759"/>
<reference evidence="3" key="1">
    <citation type="submission" date="2022-07" db="EMBL/GenBank/DDBJ databases">
        <title>The genome of Lyophyllum shimeji provides insight into the initial evolution of ectomycorrhizal fungal genome.</title>
        <authorList>
            <person name="Kobayashi Y."/>
            <person name="Shibata T."/>
            <person name="Hirakawa H."/>
            <person name="Shigenobu S."/>
            <person name="Nishiyama T."/>
            <person name="Yamada A."/>
            <person name="Hasebe M."/>
            <person name="Kawaguchi M."/>
        </authorList>
    </citation>
    <scope>NUCLEOTIDE SEQUENCE</scope>
    <source>
        <strain evidence="3">AT787</strain>
    </source>
</reference>